<organism evidence="4 5">
    <name type="scientific">Teretinema zuelzerae</name>
    <dbReference type="NCBI Taxonomy" id="156"/>
    <lineage>
        <taxon>Bacteria</taxon>
        <taxon>Pseudomonadati</taxon>
        <taxon>Spirochaetota</taxon>
        <taxon>Spirochaetia</taxon>
        <taxon>Spirochaetales</taxon>
        <taxon>Treponemataceae</taxon>
        <taxon>Teretinema</taxon>
    </lineage>
</organism>
<dbReference type="AlphaFoldDB" id="A0AAE3EHI8"/>
<name>A0AAE3EHI8_9SPIR</name>
<evidence type="ECO:0000313" key="4">
    <source>
        <dbReference type="EMBL" id="MCD1655100.1"/>
    </source>
</evidence>
<sequence length="214" mass="23925">MTVRIIYCHPSDDSLTRELLDSFIEGLAEAGHEADVCDLYRSGFNPLLSEAEYRREAWYDGSLSVPPDVALQQEAINRSDGLAFVFPLFWTDVPALLKGWFDRVWTWGFAYGSSPLPGTKQSAAQPNAGRRGMKTLKRALYLCSAGNPLSVLEETGKTEALGKIWLDDRINDRAETSGFIVFGGTSRELESRESLRDAHLEQARKAGREFFQAQ</sequence>
<dbReference type="GO" id="GO:0003955">
    <property type="term" value="F:NAD(P)H dehydrogenase (quinone) activity"/>
    <property type="evidence" value="ECO:0007669"/>
    <property type="project" value="TreeGrafter"/>
</dbReference>
<dbReference type="GO" id="GO:0005829">
    <property type="term" value="C:cytosol"/>
    <property type="evidence" value="ECO:0007669"/>
    <property type="project" value="TreeGrafter"/>
</dbReference>
<protein>
    <submittedName>
        <fullName evidence="4">NAD(P)H-dependent oxidoreductase</fullName>
    </submittedName>
</protein>
<dbReference type="EMBL" id="JAINWA010000003">
    <property type="protein sequence ID" value="MCD1655100.1"/>
    <property type="molecule type" value="Genomic_DNA"/>
</dbReference>
<evidence type="ECO:0000259" key="3">
    <source>
        <dbReference type="Pfam" id="PF02525"/>
    </source>
</evidence>
<comment type="similarity">
    <text evidence="1">Belongs to the NAD(P)H dehydrogenase (quinone) family.</text>
</comment>
<proteinExistence type="inferred from homology"/>
<dbReference type="SUPFAM" id="SSF52218">
    <property type="entry name" value="Flavoproteins"/>
    <property type="match status" value="1"/>
</dbReference>
<reference evidence="4" key="1">
    <citation type="submission" date="2021-08" db="EMBL/GenBank/DDBJ databases">
        <title>Comparative analyses of Brucepasteria parasyntrophica and Teretinema zuelzerae.</title>
        <authorList>
            <person name="Song Y."/>
            <person name="Brune A."/>
        </authorList>
    </citation>
    <scope>NUCLEOTIDE SEQUENCE</scope>
    <source>
        <strain evidence="4">DSM 1903</strain>
    </source>
</reference>
<dbReference type="PANTHER" id="PTHR10204">
    <property type="entry name" value="NAD P H OXIDOREDUCTASE-RELATED"/>
    <property type="match status" value="1"/>
</dbReference>
<dbReference type="PANTHER" id="PTHR10204:SF34">
    <property type="entry name" value="NAD(P)H DEHYDROGENASE [QUINONE] 1 ISOFORM 1"/>
    <property type="match status" value="1"/>
</dbReference>
<dbReference type="RefSeq" id="WP_230755903.1">
    <property type="nucleotide sequence ID" value="NZ_JAINWA010000003.1"/>
</dbReference>
<evidence type="ECO:0000313" key="5">
    <source>
        <dbReference type="Proteomes" id="UP001198163"/>
    </source>
</evidence>
<comment type="caution">
    <text evidence="4">The sequence shown here is derived from an EMBL/GenBank/DDBJ whole genome shotgun (WGS) entry which is preliminary data.</text>
</comment>
<accession>A0AAE3EHI8</accession>
<keyword evidence="2" id="KW-0560">Oxidoreductase</keyword>
<keyword evidence="5" id="KW-1185">Reference proteome</keyword>
<dbReference type="InterPro" id="IPR003680">
    <property type="entry name" value="Flavodoxin_fold"/>
</dbReference>
<dbReference type="InterPro" id="IPR051545">
    <property type="entry name" value="NAD(P)H_dehydrogenase_qn"/>
</dbReference>
<dbReference type="Proteomes" id="UP001198163">
    <property type="component" value="Unassembled WGS sequence"/>
</dbReference>
<gene>
    <name evidence="4" type="ORF">K7J14_10355</name>
</gene>
<dbReference type="Gene3D" id="3.40.50.360">
    <property type="match status" value="1"/>
</dbReference>
<evidence type="ECO:0000256" key="2">
    <source>
        <dbReference type="ARBA" id="ARBA00023002"/>
    </source>
</evidence>
<dbReference type="InterPro" id="IPR029039">
    <property type="entry name" value="Flavoprotein-like_sf"/>
</dbReference>
<evidence type="ECO:0000256" key="1">
    <source>
        <dbReference type="ARBA" id="ARBA00006252"/>
    </source>
</evidence>
<dbReference type="Pfam" id="PF02525">
    <property type="entry name" value="Flavodoxin_2"/>
    <property type="match status" value="1"/>
</dbReference>
<feature type="domain" description="Flavodoxin-like fold" evidence="3">
    <location>
        <begin position="1"/>
        <end position="158"/>
    </location>
</feature>